<dbReference type="InterPro" id="IPR036736">
    <property type="entry name" value="ACP-like_sf"/>
</dbReference>
<dbReference type="Pfam" id="PF00501">
    <property type="entry name" value="AMP-binding"/>
    <property type="match status" value="1"/>
</dbReference>
<dbReference type="Pfam" id="PF00550">
    <property type="entry name" value="PP-binding"/>
    <property type="match status" value="1"/>
</dbReference>
<keyword evidence="4" id="KW-1185">Reference proteome</keyword>
<dbReference type="InterPro" id="IPR050237">
    <property type="entry name" value="ATP-dep_AMP-bd_enzyme"/>
</dbReference>
<keyword evidence="1" id="KW-0812">Transmembrane</keyword>
<feature type="transmembrane region" description="Helical" evidence="1">
    <location>
        <begin position="706"/>
        <end position="723"/>
    </location>
</feature>
<dbReference type="SUPFAM" id="SSF56801">
    <property type="entry name" value="Acetyl-CoA synthetase-like"/>
    <property type="match status" value="1"/>
</dbReference>
<dbReference type="Gene3D" id="3.40.50.12780">
    <property type="entry name" value="N-terminal domain of ligase-like"/>
    <property type="match status" value="1"/>
</dbReference>
<dbReference type="GO" id="GO:0016747">
    <property type="term" value="F:acyltransferase activity, transferring groups other than amino-acyl groups"/>
    <property type="evidence" value="ECO:0007669"/>
    <property type="project" value="InterPro"/>
</dbReference>
<feature type="transmembrane region" description="Helical" evidence="1">
    <location>
        <begin position="730"/>
        <end position="748"/>
    </location>
</feature>
<feature type="transmembrane region" description="Helical" evidence="1">
    <location>
        <begin position="800"/>
        <end position="819"/>
    </location>
</feature>
<proteinExistence type="predicted"/>
<gene>
    <name evidence="3" type="ORF">JGU71_01780</name>
</gene>
<feature type="transmembrane region" description="Helical" evidence="1">
    <location>
        <begin position="566"/>
        <end position="588"/>
    </location>
</feature>
<protein>
    <submittedName>
        <fullName evidence="3">AMP-binding protein</fullName>
    </submittedName>
</protein>
<dbReference type="PANTHER" id="PTHR43767">
    <property type="entry name" value="LONG-CHAIN-FATTY-ACID--COA LIGASE"/>
    <property type="match status" value="1"/>
</dbReference>
<evidence type="ECO:0000259" key="2">
    <source>
        <dbReference type="PROSITE" id="PS50075"/>
    </source>
</evidence>
<accession>A0A934U0E9</accession>
<feature type="transmembrane region" description="Helical" evidence="1">
    <location>
        <begin position="647"/>
        <end position="666"/>
    </location>
</feature>
<feature type="transmembrane region" description="Helical" evidence="1">
    <location>
        <begin position="600"/>
        <end position="621"/>
    </location>
</feature>
<feature type="transmembrane region" description="Helical" evidence="1">
    <location>
        <begin position="678"/>
        <end position="694"/>
    </location>
</feature>
<dbReference type="InterPro" id="IPR042099">
    <property type="entry name" value="ANL_N_sf"/>
</dbReference>
<dbReference type="Pfam" id="PF01757">
    <property type="entry name" value="Acyl_transf_3"/>
    <property type="match status" value="1"/>
</dbReference>
<evidence type="ECO:0000313" key="3">
    <source>
        <dbReference type="EMBL" id="MBJ8337605.1"/>
    </source>
</evidence>
<comment type="caution">
    <text evidence="3">The sequence shown here is derived from an EMBL/GenBank/DDBJ whole genome shotgun (WGS) entry which is preliminary data.</text>
</comment>
<dbReference type="Proteomes" id="UP000655868">
    <property type="component" value="Unassembled WGS sequence"/>
</dbReference>
<keyword evidence="1" id="KW-0472">Membrane</keyword>
<evidence type="ECO:0000256" key="1">
    <source>
        <dbReference type="SAM" id="Phobius"/>
    </source>
</evidence>
<dbReference type="PROSITE" id="PS50075">
    <property type="entry name" value="CARRIER"/>
    <property type="match status" value="1"/>
</dbReference>
<keyword evidence="1" id="KW-1133">Transmembrane helix</keyword>
<dbReference type="InterPro" id="IPR009081">
    <property type="entry name" value="PP-bd_ACP"/>
</dbReference>
<dbReference type="PANTHER" id="PTHR43767:SF1">
    <property type="entry name" value="NONRIBOSOMAL PEPTIDE SYNTHASE PES1 (EUROFUNG)-RELATED"/>
    <property type="match status" value="1"/>
</dbReference>
<dbReference type="EMBL" id="JAEMNV010000001">
    <property type="protein sequence ID" value="MBJ8337605.1"/>
    <property type="molecule type" value="Genomic_DNA"/>
</dbReference>
<reference evidence="3" key="1">
    <citation type="submission" date="2020-12" db="EMBL/GenBank/DDBJ databases">
        <title>Antrihabitans popcorni sp. nov. and Antrihabitans auranticaus sp. nov., isolated from a larva cave.</title>
        <authorList>
            <person name="Lee S.D."/>
            <person name="Kim I.S."/>
        </authorList>
    </citation>
    <scope>NUCLEOTIDE SEQUENCE</scope>
    <source>
        <strain evidence="3">YC3-6</strain>
    </source>
</reference>
<dbReference type="AlphaFoldDB" id="A0A934U0E9"/>
<name>A0A934U0E9_9NOCA</name>
<feature type="domain" description="Carrier" evidence="2">
    <location>
        <begin position="464"/>
        <end position="543"/>
    </location>
</feature>
<dbReference type="InterPro" id="IPR002656">
    <property type="entry name" value="Acyl_transf_3_dom"/>
</dbReference>
<dbReference type="SUPFAM" id="SSF47336">
    <property type="entry name" value="ACP-like"/>
    <property type="match status" value="1"/>
</dbReference>
<sequence>MAPSTERATTRLVDELARHGERTAIVSGTDEVSYRRLAALVHDAAARFGTERRLVLIAGRNDVEAVVAYLGALAARQPVLLVPGDPQYDTTSLVDTYDPDIVIEQRSGSWHFDERRSVSRHTLHPDLALLLSTSGSTGSPKLVRLSRANLRSNAESIATYLDIRHTDRAMTSLPMNYCYGLSVLHSHLLRGAGIVLTDASVVDAEFWDLFGRHRATTFAGVPYTFDLLDKIGFEHMHLPHLRYLTQAGGRLAPDRVARYAALGERDGWDLFVMYGATEATARMAYLPPHLARSHPNAIGVAIPGGSFRIDRSGDEIDPDAGELVYSGPNVMMGYAESAADLAAGATVDELRTGDIAKRGADGLYEILGRSARFVKLFGLRIDLPRVEAALDTAGITASCIDGDDELVVAFEGALAPAKVRAIAAAASGLPAAAVRACRVAELPRLASGKPDYPEIRTLGRAEATSTARTGSELRELFAQVLRLDVADIGPQSTFVELGGDSLSYVAMSVRLERKLGHLPPDWHTTPIRDLRVRGPRRWIAGRSVETSVVLRAVAIVLVVGSHAGLYHLWGGAHILLGVAGYNFARFVLTDKPRTQRLRHLLTTVAGIAIPAVAWIALTLSFSDDYTVTNLFLLNKILGPDGPTQGHLWFIEVLVYFLLALAALLAIPVIDRLERRQPFVFALALLAVGLAIRYDAAGLETGSEGKYSWYAFWFFALGWAAAKARTRWHQLVVAVALVVSIHGYFDSLLREGLVVAGLLLLIWAPTVRIPSFATPVASVLASSSLYIYLTHWQIYPLFASQPVIAVVAALLFGIGFYLLADKAKSVAERYS</sequence>
<dbReference type="InterPro" id="IPR000873">
    <property type="entry name" value="AMP-dep_synth/lig_dom"/>
</dbReference>
<organism evidence="3 4">
    <name type="scientific">Antrihabitans stalagmiti</name>
    <dbReference type="NCBI Taxonomy" id="2799499"/>
    <lineage>
        <taxon>Bacteria</taxon>
        <taxon>Bacillati</taxon>
        <taxon>Actinomycetota</taxon>
        <taxon>Actinomycetes</taxon>
        <taxon>Mycobacteriales</taxon>
        <taxon>Nocardiaceae</taxon>
        <taxon>Antrihabitans</taxon>
    </lineage>
</organism>
<evidence type="ECO:0000313" key="4">
    <source>
        <dbReference type="Proteomes" id="UP000655868"/>
    </source>
</evidence>
<dbReference type="Gene3D" id="1.10.1200.10">
    <property type="entry name" value="ACP-like"/>
    <property type="match status" value="1"/>
</dbReference>
<dbReference type="RefSeq" id="WP_199701371.1">
    <property type="nucleotide sequence ID" value="NZ_JAEMNV010000001.1"/>
</dbReference>